<reference evidence="2" key="1">
    <citation type="submission" date="2022-01" db="EMBL/GenBank/DDBJ databases">
        <title>Genome Sequence Resource for Two Populations of Ditylenchus destructor, the Migratory Endoparasitic Phytonematode.</title>
        <authorList>
            <person name="Zhang H."/>
            <person name="Lin R."/>
            <person name="Xie B."/>
        </authorList>
    </citation>
    <scope>NUCLEOTIDE SEQUENCE</scope>
    <source>
        <strain evidence="2">BazhouSP</strain>
    </source>
</reference>
<keyword evidence="3" id="KW-1185">Reference proteome</keyword>
<sequence>MLNRAPTIYTLRTTFQKKRNNFLLPKSVWFFLVALMCIFIEPCQFLTTEERGELARKFKYYHRSVRPSERFNLAETVNGTYFNLNSELETRLHLELMLIVHYNDDRLILRELPEILTMPDEFHPWIPSIELTQVWGPSLTSSTLGTLKTIHLDPKTGQLTVFHRISGSIACTSSVWKQPFERYYCELEITSEKDERIFLRVTRDLRPSTQLKFLSYSLEEWPTLVLQFTFANQWHSALVNIFLPSLLIFSVALFAQWKRRKMQVIVTATSIICIVIMQTAFRSALNTNAVTSKVNMQELWFSGILVHLICILTVDLLFPSRRIVYTTNDEKAYPKTCPTKKRTAVPTSTYRRASLDDPSQWLPVSNVHPGNRHFPGSQYPPVLHAAQFPHNRSVAAAGDRQVRFHQRPAPLPTYMRHPQQQTGIHEQLVMSMYDPGFDMLPIDIDDDVDLRDIKIRATEFEDDDDDMEEEHRPVALWTPVKKETESRQYPAFARMGAVASQRRSPPSARKRQIQKVTMGRKKRMALMAIFSSFVLFVCIYVGIAVYAINE</sequence>
<dbReference type="Gene3D" id="2.70.170.10">
    <property type="entry name" value="Neurotransmitter-gated ion-channel ligand-binding domain"/>
    <property type="match status" value="1"/>
</dbReference>
<keyword evidence="1" id="KW-1133">Transmembrane helix</keyword>
<feature type="transmembrane region" description="Helical" evidence="1">
    <location>
        <begin position="234"/>
        <end position="255"/>
    </location>
</feature>
<accession>A0AAD4QZE7</accession>
<name>A0AAD4QZE7_9BILA</name>
<feature type="transmembrane region" description="Helical" evidence="1">
    <location>
        <begin position="262"/>
        <end position="280"/>
    </location>
</feature>
<organism evidence="2 3">
    <name type="scientific">Ditylenchus destructor</name>
    <dbReference type="NCBI Taxonomy" id="166010"/>
    <lineage>
        <taxon>Eukaryota</taxon>
        <taxon>Metazoa</taxon>
        <taxon>Ecdysozoa</taxon>
        <taxon>Nematoda</taxon>
        <taxon>Chromadorea</taxon>
        <taxon>Rhabditida</taxon>
        <taxon>Tylenchina</taxon>
        <taxon>Tylenchomorpha</taxon>
        <taxon>Sphaerularioidea</taxon>
        <taxon>Anguinidae</taxon>
        <taxon>Anguininae</taxon>
        <taxon>Ditylenchus</taxon>
    </lineage>
</organism>
<dbReference type="EMBL" id="JAKKPZ010000056">
    <property type="protein sequence ID" value="KAI1705493.1"/>
    <property type="molecule type" value="Genomic_DNA"/>
</dbReference>
<feature type="transmembrane region" description="Helical" evidence="1">
    <location>
        <begin position="300"/>
        <end position="318"/>
    </location>
</feature>
<dbReference type="GO" id="GO:0005230">
    <property type="term" value="F:extracellular ligand-gated monoatomic ion channel activity"/>
    <property type="evidence" value="ECO:0007669"/>
    <property type="project" value="InterPro"/>
</dbReference>
<feature type="transmembrane region" description="Helical" evidence="1">
    <location>
        <begin position="21"/>
        <end position="41"/>
    </location>
</feature>
<dbReference type="AlphaFoldDB" id="A0AAD4QZE7"/>
<proteinExistence type="predicted"/>
<gene>
    <name evidence="2" type="ORF">DdX_13633</name>
</gene>
<feature type="transmembrane region" description="Helical" evidence="1">
    <location>
        <begin position="524"/>
        <end position="548"/>
    </location>
</feature>
<protein>
    <submittedName>
        <fullName evidence="2">Ligand-Gated ion Channel</fullName>
    </submittedName>
</protein>
<keyword evidence="1" id="KW-0812">Transmembrane</keyword>
<evidence type="ECO:0000313" key="2">
    <source>
        <dbReference type="EMBL" id="KAI1705493.1"/>
    </source>
</evidence>
<comment type="caution">
    <text evidence="2">The sequence shown here is derived from an EMBL/GenBank/DDBJ whole genome shotgun (WGS) entry which is preliminary data.</text>
</comment>
<dbReference type="Proteomes" id="UP001201812">
    <property type="component" value="Unassembled WGS sequence"/>
</dbReference>
<dbReference type="InterPro" id="IPR036734">
    <property type="entry name" value="Neur_chan_lig-bd_sf"/>
</dbReference>
<dbReference type="GO" id="GO:0016020">
    <property type="term" value="C:membrane"/>
    <property type="evidence" value="ECO:0007669"/>
    <property type="project" value="InterPro"/>
</dbReference>
<evidence type="ECO:0000313" key="3">
    <source>
        <dbReference type="Proteomes" id="UP001201812"/>
    </source>
</evidence>
<keyword evidence="1" id="KW-0472">Membrane</keyword>
<evidence type="ECO:0000256" key="1">
    <source>
        <dbReference type="SAM" id="Phobius"/>
    </source>
</evidence>